<comment type="caution">
    <text evidence="1">The sequence shown here is derived from an EMBL/GenBank/DDBJ whole genome shotgun (WGS) entry which is preliminary data.</text>
</comment>
<name>A0ACC6JXH2_9PSED</name>
<protein>
    <submittedName>
        <fullName evidence="1">Uncharacterized protein</fullName>
    </submittedName>
</protein>
<evidence type="ECO:0000313" key="1">
    <source>
        <dbReference type="EMBL" id="MDR6710895.1"/>
    </source>
</evidence>
<dbReference type="EMBL" id="JAVDTH010000002">
    <property type="protein sequence ID" value="MDR6710895.1"/>
    <property type="molecule type" value="Genomic_DNA"/>
</dbReference>
<keyword evidence="2" id="KW-1185">Reference proteome</keyword>
<proteinExistence type="predicted"/>
<sequence length="63" mass="6881">MSVTLRCLACDSAELVKPRRLHKKSIITCRDCGEIGHYAVLLEAAGMRLLADLQNKLSVLQAG</sequence>
<gene>
    <name evidence="1" type="ORF">J2W83_000485</name>
</gene>
<evidence type="ECO:0000313" key="2">
    <source>
        <dbReference type="Proteomes" id="UP001259587"/>
    </source>
</evidence>
<organism evidence="1 2">
    <name type="scientific">Pseudomonas hunanensis</name>
    <dbReference type="NCBI Taxonomy" id="1247546"/>
    <lineage>
        <taxon>Bacteria</taxon>
        <taxon>Pseudomonadati</taxon>
        <taxon>Pseudomonadota</taxon>
        <taxon>Gammaproteobacteria</taxon>
        <taxon>Pseudomonadales</taxon>
        <taxon>Pseudomonadaceae</taxon>
        <taxon>Pseudomonas</taxon>
    </lineage>
</organism>
<accession>A0ACC6JXH2</accession>
<reference evidence="1" key="1">
    <citation type="submission" date="2023-07" db="EMBL/GenBank/DDBJ databases">
        <title>Sorghum-associated microbial communities from plants grown in Nebraska, USA.</title>
        <authorList>
            <person name="Schachtman D."/>
        </authorList>
    </citation>
    <scope>NUCLEOTIDE SEQUENCE</scope>
    <source>
        <strain evidence="1">BE56</strain>
    </source>
</reference>
<dbReference type="Proteomes" id="UP001259587">
    <property type="component" value="Unassembled WGS sequence"/>
</dbReference>